<evidence type="ECO:0000256" key="2">
    <source>
        <dbReference type="ARBA" id="ARBA00007923"/>
    </source>
</evidence>
<comment type="similarity">
    <text evidence="2">Belongs to the MCTP family.</text>
</comment>
<dbReference type="InterPro" id="IPR047258">
    <property type="entry name" value="C2C_MCTP_PRT_plant"/>
</dbReference>
<evidence type="ECO:0000256" key="6">
    <source>
        <dbReference type="ARBA" id="ARBA00022989"/>
    </source>
</evidence>
<dbReference type="CDD" id="cd08378">
    <property type="entry name" value="C2B_MCTP_PRT_plant"/>
    <property type="match status" value="1"/>
</dbReference>
<evidence type="ECO:0000256" key="5">
    <source>
        <dbReference type="ARBA" id="ARBA00022837"/>
    </source>
</evidence>
<dbReference type="FunFam" id="2.60.40.150:FF:000090">
    <property type="entry name" value="C2 domain-containing protein"/>
    <property type="match status" value="1"/>
</dbReference>
<comment type="subcellular location">
    <subcellularLocation>
        <location evidence="1">Membrane</location>
        <topology evidence="1">Multi-pass membrane protein</topology>
    </subcellularLocation>
</comment>
<feature type="region of interest" description="Disordered" evidence="8">
    <location>
        <begin position="1"/>
        <end position="32"/>
    </location>
</feature>
<gene>
    <name evidence="11" type="ORF">C2S53_002270</name>
</gene>
<feature type="domain" description="C2" evidence="10">
    <location>
        <begin position="188"/>
        <end position="309"/>
    </location>
</feature>
<evidence type="ECO:0000259" key="10">
    <source>
        <dbReference type="PROSITE" id="PS50004"/>
    </source>
</evidence>
<keyword evidence="6 9" id="KW-1133">Transmembrane helix</keyword>
<dbReference type="PROSITE" id="PS50004">
    <property type="entry name" value="C2"/>
    <property type="match status" value="3"/>
</dbReference>
<protein>
    <submittedName>
        <fullName evidence="11">Calcium-dependent lipid-binding plant phosphoribosyltransferase family protein</fullName>
    </submittedName>
</protein>
<evidence type="ECO:0000313" key="11">
    <source>
        <dbReference type="EMBL" id="KAH6756483.1"/>
    </source>
</evidence>
<keyword evidence="11" id="KW-0328">Glycosyltransferase</keyword>
<dbReference type="Pfam" id="PF00168">
    <property type="entry name" value="C2"/>
    <property type="match status" value="3"/>
</dbReference>
<evidence type="ECO:0000313" key="12">
    <source>
        <dbReference type="Proteomes" id="UP001190926"/>
    </source>
</evidence>
<keyword evidence="12" id="KW-1185">Reference proteome</keyword>
<dbReference type="GO" id="GO:0016020">
    <property type="term" value="C:membrane"/>
    <property type="evidence" value="ECO:0007669"/>
    <property type="project" value="UniProtKB-SubCell"/>
</dbReference>
<evidence type="ECO:0000256" key="3">
    <source>
        <dbReference type="ARBA" id="ARBA00022692"/>
    </source>
</evidence>
<comment type="caution">
    <text evidence="11">The sequence shown here is derived from an EMBL/GenBank/DDBJ whole genome shotgun (WGS) entry which is preliminary data.</text>
</comment>
<dbReference type="CDD" id="cd08379">
    <property type="entry name" value="C2D_MCTP_PRT_plant"/>
    <property type="match status" value="1"/>
</dbReference>
<evidence type="ECO:0000256" key="4">
    <source>
        <dbReference type="ARBA" id="ARBA00022737"/>
    </source>
</evidence>
<sequence length="781" mass="89450">MAGPNRNPNRNPAVEEDFNLRETRPSLGGGRVAGNDRVGTAYDLVEQMEYLYVRVVKAKELPGSPDPYVELNLGGFNSTTRYLEKTSNPEWNQVFSISKDRIQALHGEISVKDKSRSGDGLIGLIVFDGIDVPRRVPPDSPLAPEWYRLENRRGERVAGELMFAIWMGTQADEAFSEAWHLDATTINGDGLTSIRSKVYLSPRLWYLRVNVIEAQELQLGDRNRQQPEILVRAGLGYRDLRTKISSSKNVNPLWNEDLMFTVAEPFEDQLILFVEERIGSKKEELGQCVIPLHSVEKRMDFKTPGSRWYNLEKHTVSGNGQRNASTLNSRLHLRICFDGGYHVLDELTHYTSDLRATARQLWKPAVGVLELGILNAQGLAAMKSRDGRGFTDAYCVAKYGQKWIRTRTILNSFNPKWNEQYTWEVYDPCTVVTVGVFDNCHLHLQGVNGGAKDSRIGKVRIRLSTLETGRVYTHLYPLIVLSPTGVKKMGEIQLAVRFSCASLFNVLQLYTQPLLPNLHYLYPLSCHQVESLRHQAVQIVCMRLNRSEPPLRKEVVEYMLDVGSNMWSVRRSKANQYRIAGILSALVKALKWFDQICSWSNPFITVLVHILFLAFVCFPWMISSTVFLYLFLIGTWNYRGRPRHPPYMDVRLSQADTDTAVNDELEEEFDSFPTSQKQMEVVKMRYDRLRCIASRVQTVLGDMATQGERFYNVLSWRDPRATALFLIFCLVASVLLYITPLRVVVIITGFYTMRHPRFRDRLPSYPMNFLRRLPARNDGLL</sequence>
<dbReference type="InterPro" id="IPR000008">
    <property type="entry name" value="C2_dom"/>
</dbReference>
<feature type="domain" description="C2" evidence="10">
    <location>
        <begin position="350"/>
        <end position="476"/>
    </location>
</feature>
<dbReference type="EMBL" id="SDAM02029556">
    <property type="protein sequence ID" value="KAH6756483.1"/>
    <property type="molecule type" value="Genomic_DNA"/>
</dbReference>
<evidence type="ECO:0000256" key="9">
    <source>
        <dbReference type="SAM" id="Phobius"/>
    </source>
</evidence>
<feature type="transmembrane region" description="Helical" evidence="9">
    <location>
        <begin position="606"/>
        <end position="633"/>
    </location>
</feature>
<dbReference type="CDD" id="cd04019">
    <property type="entry name" value="C2C_MCTP_PRT_plant"/>
    <property type="match status" value="1"/>
</dbReference>
<keyword evidence="5" id="KW-0106">Calcium</keyword>
<accession>A0AAD4NX69</accession>
<dbReference type="InterPro" id="IPR047259">
    <property type="entry name" value="QUIRKY-like"/>
</dbReference>
<dbReference type="PANTHER" id="PTHR31425">
    <property type="entry name" value="PHOSPHORIBOSYLANTHRANILATE TRANSFERASE ISOFORM 1"/>
    <property type="match status" value="1"/>
</dbReference>
<feature type="transmembrane region" description="Helical" evidence="9">
    <location>
        <begin position="724"/>
        <end position="751"/>
    </location>
</feature>
<keyword evidence="7 9" id="KW-0472">Membrane</keyword>
<dbReference type="PANTHER" id="PTHR31425:SF49">
    <property type="entry name" value="PROTEIN QUIRKY-LIKE"/>
    <property type="match status" value="1"/>
</dbReference>
<evidence type="ECO:0000256" key="1">
    <source>
        <dbReference type="ARBA" id="ARBA00004141"/>
    </source>
</evidence>
<keyword evidence="11" id="KW-0808">Transferase</keyword>
<dbReference type="Pfam" id="PF08372">
    <property type="entry name" value="PRT_C"/>
    <property type="match status" value="1"/>
</dbReference>
<proteinExistence type="inferred from homology"/>
<dbReference type="SMART" id="SM00239">
    <property type="entry name" value="C2"/>
    <property type="match status" value="3"/>
</dbReference>
<dbReference type="GO" id="GO:0016757">
    <property type="term" value="F:glycosyltransferase activity"/>
    <property type="evidence" value="ECO:0007669"/>
    <property type="project" value="UniProtKB-KW"/>
</dbReference>
<feature type="domain" description="C2" evidence="10">
    <location>
        <begin position="32"/>
        <end position="147"/>
    </location>
</feature>
<dbReference type="InterPro" id="IPR035892">
    <property type="entry name" value="C2_domain_sf"/>
</dbReference>
<dbReference type="InterPro" id="IPR047255">
    <property type="entry name" value="C2D_MCTP_PRT_plant"/>
</dbReference>
<keyword evidence="4" id="KW-0677">Repeat</keyword>
<dbReference type="Gene3D" id="2.60.40.150">
    <property type="entry name" value="C2 domain"/>
    <property type="match status" value="3"/>
</dbReference>
<name>A0AAD4NX69_PERFH</name>
<evidence type="ECO:0000256" key="7">
    <source>
        <dbReference type="ARBA" id="ARBA00023136"/>
    </source>
</evidence>
<dbReference type="InterPro" id="IPR047257">
    <property type="entry name" value="C2B_MCTP_PRT_plant"/>
</dbReference>
<dbReference type="Proteomes" id="UP001190926">
    <property type="component" value="Unassembled WGS sequence"/>
</dbReference>
<dbReference type="InterPro" id="IPR013583">
    <property type="entry name" value="MCTP_C"/>
</dbReference>
<dbReference type="SUPFAM" id="SSF49562">
    <property type="entry name" value="C2 domain (Calcium/lipid-binding domain, CaLB)"/>
    <property type="match status" value="3"/>
</dbReference>
<feature type="compositionally biased region" description="Low complexity" evidence="8">
    <location>
        <begin position="1"/>
        <end position="12"/>
    </location>
</feature>
<dbReference type="AlphaFoldDB" id="A0AAD4NX69"/>
<keyword evidence="3 9" id="KW-0812">Transmembrane</keyword>
<evidence type="ECO:0000256" key="8">
    <source>
        <dbReference type="SAM" id="MobiDB-lite"/>
    </source>
</evidence>
<organism evidence="11 12">
    <name type="scientific">Perilla frutescens var. hirtella</name>
    <name type="common">Perilla citriodora</name>
    <name type="synonym">Perilla setoyensis</name>
    <dbReference type="NCBI Taxonomy" id="608512"/>
    <lineage>
        <taxon>Eukaryota</taxon>
        <taxon>Viridiplantae</taxon>
        <taxon>Streptophyta</taxon>
        <taxon>Embryophyta</taxon>
        <taxon>Tracheophyta</taxon>
        <taxon>Spermatophyta</taxon>
        <taxon>Magnoliopsida</taxon>
        <taxon>eudicotyledons</taxon>
        <taxon>Gunneridae</taxon>
        <taxon>Pentapetalae</taxon>
        <taxon>asterids</taxon>
        <taxon>lamiids</taxon>
        <taxon>Lamiales</taxon>
        <taxon>Lamiaceae</taxon>
        <taxon>Nepetoideae</taxon>
        <taxon>Elsholtzieae</taxon>
        <taxon>Perilla</taxon>
    </lineage>
</organism>
<reference evidence="11 12" key="1">
    <citation type="journal article" date="2021" name="Nat. Commun.">
        <title>Incipient diploidization of the medicinal plant Perilla within 10,000 years.</title>
        <authorList>
            <person name="Zhang Y."/>
            <person name="Shen Q."/>
            <person name="Leng L."/>
            <person name="Zhang D."/>
            <person name="Chen S."/>
            <person name="Shi Y."/>
            <person name="Ning Z."/>
            <person name="Chen S."/>
        </authorList>
    </citation>
    <scope>NUCLEOTIDE SEQUENCE [LARGE SCALE GENOMIC DNA]</scope>
    <source>
        <strain evidence="12">cv. PC099</strain>
    </source>
</reference>